<evidence type="ECO:0000313" key="4">
    <source>
        <dbReference type="Proteomes" id="UP001165378"/>
    </source>
</evidence>
<gene>
    <name evidence="3" type="ORF">LZ495_30805</name>
</gene>
<reference evidence="3" key="1">
    <citation type="submission" date="2022-01" db="EMBL/GenBank/DDBJ databases">
        <title>Genome-Based Taxonomic Classification of the Phylum Actinobacteria.</title>
        <authorList>
            <person name="Gao Y."/>
        </authorList>
    </citation>
    <scope>NUCLEOTIDE SEQUENCE</scope>
    <source>
        <strain evidence="3">KLBMP 8922</strain>
    </source>
</reference>
<dbReference type="Proteomes" id="UP001165378">
    <property type="component" value="Unassembled WGS sequence"/>
</dbReference>
<feature type="region of interest" description="Disordered" evidence="1">
    <location>
        <begin position="27"/>
        <end position="74"/>
    </location>
</feature>
<sequence>MMRVQGVRLGVAAVAAVLVLVSAGCTGSGGGGGGPTGAPTNDIARVLGGDTAKPDPGGGTPAEPPSSAPPAEDIPRGSEAIELAHGLPLAPADWGPKYQRQDGYEDASLTRRTLGADCKAFEDGDEPGAIAAMTRYTHVPDTAGGTQIYAVSGATAYDSVARAEAAMESTRADAERCPARTLGSGERLTSLSATDLEVPDADELIVVEATWVDARGDRSAPYVLVYARLGSVLVATLAVDLAAKSAETTQDLAFHGAATMLVNLKARL</sequence>
<keyword evidence="2" id="KW-0732">Signal</keyword>
<name>A0AA41Q7G5_9ACTN</name>
<organism evidence="3 4">
    <name type="scientific">Yinghuangia soli</name>
    <dbReference type="NCBI Taxonomy" id="2908204"/>
    <lineage>
        <taxon>Bacteria</taxon>
        <taxon>Bacillati</taxon>
        <taxon>Actinomycetota</taxon>
        <taxon>Actinomycetes</taxon>
        <taxon>Kitasatosporales</taxon>
        <taxon>Streptomycetaceae</taxon>
        <taxon>Yinghuangia</taxon>
    </lineage>
</organism>
<dbReference type="EMBL" id="JAKFHA010000025">
    <property type="protein sequence ID" value="MCF2531582.1"/>
    <property type="molecule type" value="Genomic_DNA"/>
</dbReference>
<feature type="compositionally biased region" description="Gly residues" evidence="1">
    <location>
        <begin position="27"/>
        <end position="36"/>
    </location>
</feature>
<evidence type="ECO:0008006" key="5">
    <source>
        <dbReference type="Google" id="ProtNLM"/>
    </source>
</evidence>
<keyword evidence="4" id="KW-1185">Reference proteome</keyword>
<feature type="chain" id="PRO_5041331479" description="PknH-like extracellular domain-containing protein" evidence="2">
    <location>
        <begin position="24"/>
        <end position="268"/>
    </location>
</feature>
<feature type="signal peptide" evidence="2">
    <location>
        <begin position="1"/>
        <end position="23"/>
    </location>
</feature>
<dbReference type="RefSeq" id="WP_235056234.1">
    <property type="nucleotide sequence ID" value="NZ_JAKFHA010000025.1"/>
</dbReference>
<dbReference type="AlphaFoldDB" id="A0AA41Q7G5"/>
<proteinExistence type="predicted"/>
<comment type="caution">
    <text evidence="3">The sequence shown here is derived from an EMBL/GenBank/DDBJ whole genome shotgun (WGS) entry which is preliminary data.</text>
</comment>
<evidence type="ECO:0000256" key="1">
    <source>
        <dbReference type="SAM" id="MobiDB-lite"/>
    </source>
</evidence>
<dbReference type="PROSITE" id="PS51257">
    <property type="entry name" value="PROKAR_LIPOPROTEIN"/>
    <property type="match status" value="1"/>
</dbReference>
<evidence type="ECO:0000313" key="3">
    <source>
        <dbReference type="EMBL" id="MCF2531582.1"/>
    </source>
</evidence>
<evidence type="ECO:0000256" key="2">
    <source>
        <dbReference type="SAM" id="SignalP"/>
    </source>
</evidence>
<protein>
    <recommendedName>
        <fullName evidence="5">PknH-like extracellular domain-containing protein</fullName>
    </recommendedName>
</protein>
<accession>A0AA41Q7G5</accession>